<evidence type="ECO:0000256" key="1">
    <source>
        <dbReference type="SAM" id="MobiDB-lite"/>
    </source>
</evidence>
<feature type="region of interest" description="Disordered" evidence="1">
    <location>
        <begin position="115"/>
        <end position="135"/>
    </location>
</feature>
<gene>
    <name evidence="3" type="ORF">APZ18_02010</name>
</gene>
<comment type="caution">
    <text evidence="3">The sequence shown here is derived from an EMBL/GenBank/DDBJ whole genome shotgun (WGS) entry which is preliminary data.</text>
</comment>
<dbReference type="EMBL" id="LLKB01000001">
    <property type="protein sequence ID" value="KQC85992.1"/>
    <property type="molecule type" value="Genomic_DNA"/>
</dbReference>
<evidence type="ECO:0000313" key="4">
    <source>
        <dbReference type="Proteomes" id="UP000050833"/>
    </source>
</evidence>
<name>A0AAW3JTV7_9FIRM</name>
<keyword evidence="2" id="KW-0812">Transmembrane</keyword>
<keyword evidence="4" id="KW-1185">Reference proteome</keyword>
<evidence type="ECO:0000313" key="3">
    <source>
        <dbReference type="EMBL" id="KQC85992.1"/>
    </source>
</evidence>
<proteinExistence type="predicted"/>
<keyword evidence="2" id="KW-0472">Membrane</keyword>
<dbReference type="RefSeq" id="WP_055941150.1">
    <property type="nucleotide sequence ID" value="NZ_JAQDCV010000008.1"/>
</dbReference>
<sequence length="199" mass="21380">MEINIKDKLKNLSGEKIKGSLMHDFGIGRIVIIIICGVVILAGSLYDGGSVVKESDSGKNTENENILSEDDALDIMNKYAKQQEIKLKTMLESMDGVGEVKVMVTLASSEEKVALKDTETGENKGKDTDSVSKKSESVLIKNNGDENPYVVSVTAPKIAGVAVVCEGADGGKKDSEIIEMIGALFDIESHKIKITRMTA</sequence>
<evidence type="ECO:0000256" key="2">
    <source>
        <dbReference type="SAM" id="Phobius"/>
    </source>
</evidence>
<dbReference type="Proteomes" id="UP000050833">
    <property type="component" value="Unassembled WGS sequence"/>
</dbReference>
<organism evidence="3 4">
    <name type="scientific">Butyribacter intestini</name>
    <dbReference type="NCBI Taxonomy" id="1703332"/>
    <lineage>
        <taxon>Bacteria</taxon>
        <taxon>Bacillati</taxon>
        <taxon>Bacillota</taxon>
        <taxon>Clostridia</taxon>
        <taxon>Lachnospirales</taxon>
        <taxon>Lachnospiraceae</taxon>
        <taxon>Butyribacter</taxon>
    </lineage>
</organism>
<feature type="transmembrane region" description="Helical" evidence="2">
    <location>
        <begin position="26"/>
        <end position="46"/>
    </location>
</feature>
<keyword evidence="2" id="KW-1133">Transmembrane helix</keyword>
<dbReference type="AlphaFoldDB" id="A0AAW3JTV7"/>
<reference evidence="3 4" key="1">
    <citation type="submission" date="2015-10" db="EMBL/GenBank/DDBJ databases">
        <title>Butyribacter intestini gen. nov., sp. nov., a butyric acid-producing bacterium of the family Lachnospiraceae isolated from the human faeces.</title>
        <authorList>
            <person name="Zou Y."/>
            <person name="Xue W."/>
            <person name="Luo G."/>
            <person name="Lv M."/>
        </authorList>
    </citation>
    <scope>NUCLEOTIDE SEQUENCE [LARGE SCALE GENOMIC DNA]</scope>
    <source>
        <strain evidence="3 4">TF01-11</strain>
    </source>
</reference>
<accession>A0AAW3JTV7</accession>
<evidence type="ECO:0008006" key="5">
    <source>
        <dbReference type="Google" id="ProtNLM"/>
    </source>
</evidence>
<protein>
    <recommendedName>
        <fullName evidence="5">Stage III sporulation protein AG</fullName>
    </recommendedName>
</protein>